<dbReference type="PANTHER" id="PTHR42783">
    <property type="entry name" value="GLUTAMATE SYNTHASE [NADPH] SMALL CHAIN"/>
    <property type="match status" value="1"/>
</dbReference>
<dbReference type="PROSITE" id="PS00198">
    <property type="entry name" value="4FE4S_FER_1"/>
    <property type="match status" value="1"/>
</dbReference>
<dbReference type="SUPFAM" id="SSF51971">
    <property type="entry name" value="Nucleotide-binding domain"/>
    <property type="match status" value="1"/>
</dbReference>
<dbReference type="PRINTS" id="PR00419">
    <property type="entry name" value="ADXRDTASE"/>
</dbReference>
<dbReference type="InterPro" id="IPR017896">
    <property type="entry name" value="4Fe4S_Fe-S-bd"/>
</dbReference>
<dbReference type="InterPro" id="IPR017900">
    <property type="entry name" value="4Fe4S_Fe_S_CS"/>
</dbReference>
<dbReference type="InterPro" id="IPR023753">
    <property type="entry name" value="FAD/NAD-binding_dom"/>
</dbReference>
<keyword evidence="3" id="KW-0411">Iron-sulfur</keyword>
<dbReference type="AlphaFoldDB" id="A0A0S2I2D6"/>
<sequence length="1092" mass="122506">MSDRFHPISLQLLLNTMVNELEKQQSIYSLPAELFYAPEEQKNFQQKIFGQQLDSPLGVAAGPHSQLAQNIVGSWLMGARYIELKTVQTLDEIDVAKPCIDMQDEGYNCEWSQELKIKTSFNEYLNAWIAIHYLNKKFFGDKPLNTIFNMSVGYDLKGIMQDNVQWFFDKMNDCSVELAHKIETAKAEFPELADMEIPTRISDNITLSTMHGCPADEIQDIAQYLLTEKRLHTFIKLNPTLLGPDELRRILNQTSGFKSVIPDAAFEHDLKYNDALEIIRSLQKTADSEKLEFGLKLTNTLETQNFKDTFGGDVDMMYMSGRSLHPLSINIAKKLQNEFNGELQLSFSGGADAFNVADVLACGFKTVTVSSDLLKPGGYMRLNQYFDELQSRFNAVNAQNIETFIQKTAAKNDQIAAALKNLNQYADEVTADPRYHRTYIQEINIKTDRELNYFDCISAPCRDTCATNQDIPDYMHYTATGQFDKAYEVILRTNPFPAITGMVCDHLCQNKCTRANYDDPLLIREAKRFISEQDEVKLQPEAKNEKSVGIVGAGPAGLSAAYYLVMAGFKVEVFERNSKAGGMVQFAIPGFRLTDKAIAKDFKRVTDLGVKIHYNTPVDRVKFESIRSNFDYIFIGAGAQLSKPLKIEGIEAKGVIEPLQFLFSVKKGESHSAGKNIVIIGGGNTAMDAARTAWRVVGEKGKVTVVYRRTIDQMPADQGEIKAVLEEGIEVIELAGPEKVIVDNNKVKALRCAKMKLQGKDSSGRPRPVKIEGGEFEVPCDTIIPAIGQDLDIDFMSGNLLKTENGTYQTGADNTFIGGDALRGASTAINAIGDGRKAAAEILEQAKQQFNIPKPQNGKTHSKRELTLKRARRQYAPQLKELNVNDRQNFKLVSETLDETTIRNEAERCLFCDEMCNICTTVCPNFANYSYDVEPVSWKLQKIKVDINGEIFYIDDETFAVNQKHQILNIANYCNECGNCSTFCPTNSAPYKDKPHIYLTRSSFNEADEGYYLEHTNGLNKLLFKNSGKTVSLTENDNQYIYDTDLLTAKINKHDFQITDATLKSKSSQEITLQKAAEMGIILKGAKALKYE</sequence>
<dbReference type="SUPFAM" id="SSF51395">
    <property type="entry name" value="FMN-linked oxidoreductases"/>
    <property type="match status" value="1"/>
</dbReference>
<reference evidence="5 6" key="1">
    <citation type="submission" date="2015-11" db="EMBL/GenBank/DDBJ databases">
        <title>Description and complete genome sequence of a novel strain predominating in hypersaline microbial mats and representing a new family of the Bacteriodetes phylum.</title>
        <authorList>
            <person name="Spring S."/>
            <person name="Bunk B."/>
            <person name="Sproer C."/>
            <person name="Klenk H.-P."/>
        </authorList>
    </citation>
    <scope>NUCLEOTIDE SEQUENCE [LARGE SCALE GENOMIC DNA]</scope>
    <source>
        <strain evidence="5 6">L21-Spi-D4</strain>
    </source>
</reference>
<evidence type="ECO:0000313" key="6">
    <source>
        <dbReference type="Proteomes" id="UP000064893"/>
    </source>
</evidence>
<evidence type="ECO:0000256" key="2">
    <source>
        <dbReference type="ARBA" id="ARBA00023004"/>
    </source>
</evidence>
<dbReference type="KEGG" id="blq:L21SP5_02724"/>
<keyword evidence="5" id="KW-0560">Oxidoreductase</keyword>
<dbReference type="Proteomes" id="UP000064893">
    <property type="component" value="Chromosome"/>
</dbReference>
<dbReference type="Gene3D" id="1.10.1060.10">
    <property type="entry name" value="Alpha-helical ferredoxin"/>
    <property type="match status" value="1"/>
</dbReference>
<dbReference type="NCBIfam" id="TIGR03315">
    <property type="entry name" value="Se_ygfK"/>
    <property type="match status" value="1"/>
</dbReference>
<dbReference type="InterPro" id="IPR017701">
    <property type="entry name" value="Se_rdtase_YgfK"/>
</dbReference>
<dbReference type="PROSITE" id="PS51379">
    <property type="entry name" value="4FE4S_FER_2"/>
    <property type="match status" value="1"/>
</dbReference>
<dbReference type="SUPFAM" id="SSF46548">
    <property type="entry name" value="alpha-helical ferredoxin"/>
    <property type="match status" value="2"/>
</dbReference>
<dbReference type="OrthoDB" id="9803192at2"/>
<keyword evidence="6" id="KW-1185">Reference proteome</keyword>
<dbReference type="Pfam" id="PF14691">
    <property type="entry name" value="Fer4_20"/>
    <property type="match status" value="1"/>
</dbReference>
<dbReference type="PATRIC" id="fig|1307839.3.peg.2861"/>
<dbReference type="GO" id="GO:0046872">
    <property type="term" value="F:metal ion binding"/>
    <property type="evidence" value="ECO:0007669"/>
    <property type="project" value="UniProtKB-KW"/>
</dbReference>
<dbReference type="Pfam" id="PF07992">
    <property type="entry name" value="Pyr_redox_2"/>
    <property type="match status" value="1"/>
</dbReference>
<keyword evidence="1" id="KW-0479">Metal-binding</keyword>
<dbReference type="STRING" id="1307839.L21SP5_02724"/>
<dbReference type="EC" id="1.4.1.13" evidence="5"/>
<feature type="domain" description="4Fe-4S ferredoxin-type" evidence="4">
    <location>
        <begin position="964"/>
        <end position="994"/>
    </location>
</feature>
<evidence type="ECO:0000259" key="4">
    <source>
        <dbReference type="PROSITE" id="PS51379"/>
    </source>
</evidence>
<dbReference type="InterPro" id="IPR009051">
    <property type="entry name" value="Helical_ferredxn"/>
</dbReference>
<name>A0A0S2I2D6_9BACT</name>
<dbReference type="PANTHER" id="PTHR42783:SF3">
    <property type="entry name" value="GLUTAMATE SYNTHASE [NADPH] SMALL CHAIN-RELATED"/>
    <property type="match status" value="1"/>
</dbReference>
<dbReference type="EMBL" id="CP013118">
    <property type="protein sequence ID" value="ALO16347.1"/>
    <property type="molecule type" value="Genomic_DNA"/>
</dbReference>
<organism evidence="5 6">
    <name type="scientific">Salinivirga cyanobacteriivorans</name>
    <dbReference type="NCBI Taxonomy" id="1307839"/>
    <lineage>
        <taxon>Bacteria</taxon>
        <taxon>Pseudomonadati</taxon>
        <taxon>Bacteroidota</taxon>
        <taxon>Bacteroidia</taxon>
        <taxon>Bacteroidales</taxon>
        <taxon>Salinivirgaceae</taxon>
        <taxon>Salinivirga</taxon>
    </lineage>
</organism>
<dbReference type="GO" id="GO:0004355">
    <property type="term" value="F:glutamate synthase (NADPH) activity"/>
    <property type="evidence" value="ECO:0007669"/>
    <property type="project" value="UniProtKB-EC"/>
</dbReference>
<protein>
    <submittedName>
        <fullName evidence="5">Glutamate synthase [NADPH] small chain</fullName>
        <ecNumber evidence="5">1.4.1.13</ecNumber>
    </submittedName>
</protein>
<dbReference type="Gene3D" id="3.50.50.60">
    <property type="entry name" value="FAD/NAD(P)-binding domain"/>
    <property type="match status" value="2"/>
</dbReference>
<dbReference type="InterPro" id="IPR028261">
    <property type="entry name" value="DPD_II"/>
</dbReference>
<evidence type="ECO:0000256" key="3">
    <source>
        <dbReference type="ARBA" id="ARBA00023014"/>
    </source>
</evidence>
<dbReference type="RefSeq" id="WP_057953729.1">
    <property type="nucleotide sequence ID" value="NZ_CP013118.1"/>
</dbReference>
<dbReference type="InterPro" id="IPR036188">
    <property type="entry name" value="FAD/NAD-bd_sf"/>
</dbReference>
<gene>
    <name evidence="5" type="primary">gltD_4</name>
    <name evidence="5" type="ORF">L21SP5_02724</name>
</gene>
<evidence type="ECO:0000256" key="1">
    <source>
        <dbReference type="ARBA" id="ARBA00022723"/>
    </source>
</evidence>
<proteinExistence type="predicted"/>
<keyword evidence="2" id="KW-0408">Iron</keyword>
<evidence type="ECO:0000313" key="5">
    <source>
        <dbReference type="EMBL" id="ALO16347.1"/>
    </source>
</evidence>
<accession>A0A0S2I2D6</accession>
<dbReference type="GO" id="GO:0051536">
    <property type="term" value="F:iron-sulfur cluster binding"/>
    <property type="evidence" value="ECO:0007669"/>
    <property type="project" value="UniProtKB-KW"/>
</dbReference>